<evidence type="ECO:0000313" key="6">
    <source>
        <dbReference type="Proteomes" id="UP000502179"/>
    </source>
</evidence>
<dbReference type="Pfam" id="PF17762">
    <property type="entry name" value="HTH_ParB"/>
    <property type="match status" value="1"/>
</dbReference>
<dbReference type="InterPro" id="IPR004437">
    <property type="entry name" value="ParB/RepB/Spo0J"/>
</dbReference>
<comment type="similarity">
    <text evidence="1">Belongs to the ParB family.</text>
</comment>
<dbReference type="AlphaFoldDB" id="A0A6G7PW97"/>
<dbReference type="GO" id="GO:0005694">
    <property type="term" value="C:chromosome"/>
    <property type="evidence" value="ECO:0007669"/>
    <property type="project" value="TreeGrafter"/>
</dbReference>
<keyword evidence="3" id="KW-0238">DNA-binding</keyword>
<dbReference type="FunFam" id="1.10.10.2830:FF:000001">
    <property type="entry name" value="Chromosome partitioning protein ParB"/>
    <property type="match status" value="1"/>
</dbReference>
<dbReference type="NCBIfam" id="TIGR00180">
    <property type="entry name" value="parB_part"/>
    <property type="match status" value="1"/>
</dbReference>
<reference evidence="5 6" key="1">
    <citation type="submission" date="2020-02" db="EMBL/GenBank/DDBJ databases">
        <title>Genome analysis of Thermosulfuriphilus ammonigenes ST65T, an anaerobic thermophilic chemolithoautotrophic bacterium isolated from a deep-sea hydrothermal vent.</title>
        <authorList>
            <person name="Slobodkina G."/>
            <person name="Allioux M."/>
            <person name="Merkel A."/>
            <person name="Alain K."/>
            <person name="Jebbar M."/>
            <person name="Slobodkin A."/>
        </authorList>
    </citation>
    <scope>NUCLEOTIDE SEQUENCE [LARGE SCALE GENOMIC DNA]</scope>
    <source>
        <strain evidence="5 6">ST65</strain>
    </source>
</reference>
<keyword evidence="6" id="KW-1185">Reference proteome</keyword>
<dbReference type="Pfam" id="PF02195">
    <property type="entry name" value="ParB_N"/>
    <property type="match status" value="1"/>
</dbReference>
<feature type="domain" description="ParB-like N-terminal" evidence="4">
    <location>
        <begin position="30"/>
        <end position="120"/>
    </location>
</feature>
<evidence type="ECO:0000256" key="2">
    <source>
        <dbReference type="ARBA" id="ARBA00022829"/>
    </source>
</evidence>
<dbReference type="Pfam" id="PF23552">
    <property type="entry name" value="ParB_C"/>
    <property type="match status" value="1"/>
</dbReference>
<evidence type="ECO:0000259" key="4">
    <source>
        <dbReference type="SMART" id="SM00470"/>
    </source>
</evidence>
<dbReference type="GO" id="GO:0003677">
    <property type="term" value="F:DNA binding"/>
    <property type="evidence" value="ECO:0007669"/>
    <property type="project" value="UniProtKB-KW"/>
</dbReference>
<dbReference type="KEGG" id="tav:G4V39_06495"/>
<dbReference type="RefSeq" id="WP_166032149.1">
    <property type="nucleotide sequence ID" value="NZ_CP048877.1"/>
</dbReference>
<dbReference type="InterPro" id="IPR036086">
    <property type="entry name" value="ParB/Sulfiredoxin_sf"/>
</dbReference>
<dbReference type="InterPro" id="IPR050336">
    <property type="entry name" value="Chromosome_partition/occlusion"/>
</dbReference>
<organism evidence="5 6">
    <name type="scientific">Thermosulfuriphilus ammonigenes</name>
    <dbReference type="NCBI Taxonomy" id="1936021"/>
    <lineage>
        <taxon>Bacteria</taxon>
        <taxon>Pseudomonadati</taxon>
        <taxon>Thermodesulfobacteriota</taxon>
        <taxon>Thermodesulfobacteria</taxon>
        <taxon>Thermodesulfobacteriales</taxon>
        <taxon>Thermodesulfobacteriaceae</taxon>
        <taxon>Thermosulfuriphilus</taxon>
    </lineage>
</organism>
<dbReference type="Proteomes" id="UP000502179">
    <property type="component" value="Chromosome"/>
</dbReference>
<dbReference type="Gene3D" id="3.90.1530.30">
    <property type="match status" value="1"/>
</dbReference>
<protein>
    <submittedName>
        <fullName evidence="5">ParB/RepB/Spo0J family partition protein</fullName>
    </submittedName>
</protein>
<dbReference type="SUPFAM" id="SSF109709">
    <property type="entry name" value="KorB DNA-binding domain-like"/>
    <property type="match status" value="1"/>
</dbReference>
<evidence type="ECO:0000256" key="1">
    <source>
        <dbReference type="ARBA" id="ARBA00006295"/>
    </source>
</evidence>
<dbReference type="PANTHER" id="PTHR33375:SF1">
    <property type="entry name" value="CHROMOSOME-PARTITIONING PROTEIN PARB-RELATED"/>
    <property type="match status" value="1"/>
</dbReference>
<dbReference type="CDD" id="cd16393">
    <property type="entry name" value="SPO0J_N"/>
    <property type="match status" value="1"/>
</dbReference>
<dbReference type="EMBL" id="CP048877">
    <property type="protein sequence ID" value="QIJ71932.1"/>
    <property type="molecule type" value="Genomic_DNA"/>
</dbReference>
<gene>
    <name evidence="5" type="ORF">G4V39_06495</name>
</gene>
<dbReference type="SUPFAM" id="SSF110849">
    <property type="entry name" value="ParB/Sulfiredoxin"/>
    <property type="match status" value="1"/>
</dbReference>
<dbReference type="InterPro" id="IPR057240">
    <property type="entry name" value="ParB_dimer_C"/>
</dbReference>
<dbReference type="FunFam" id="3.90.1530.30:FF:000001">
    <property type="entry name" value="Chromosome partitioning protein ParB"/>
    <property type="match status" value="1"/>
</dbReference>
<dbReference type="SMART" id="SM00470">
    <property type="entry name" value="ParB"/>
    <property type="match status" value="1"/>
</dbReference>
<dbReference type="InterPro" id="IPR003115">
    <property type="entry name" value="ParB_N"/>
</dbReference>
<name>A0A6G7PW97_9BACT</name>
<dbReference type="PANTHER" id="PTHR33375">
    <property type="entry name" value="CHROMOSOME-PARTITIONING PROTEIN PARB-RELATED"/>
    <property type="match status" value="1"/>
</dbReference>
<dbReference type="Gene3D" id="1.10.10.2830">
    <property type="match status" value="1"/>
</dbReference>
<proteinExistence type="inferred from homology"/>
<dbReference type="GO" id="GO:0007059">
    <property type="term" value="P:chromosome segregation"/>
    <property type="evidence" value="ECO:0007669"/>
    <property type="project" value="UniProtKB-KW"/>
</dbReference>
<keyword evidence="2" id="KW-0159">Chromosome partition</keyword>
<evidence type="ECO:0000313" key="5">
    <source>
        <dbReference type="EMBL" id="QIJ71932.1"/>
    </source>
</evidence>
<sequence length="291" mass="32868">MKKRNPLGRGLDALLPSEEVFGAQPQESYFLCPLEAIRANPYQPRRRIDEGELKELANSIKEKGLLQPLVVREISPGTYELIAGERRWRAAQLAGLDRVPVVIKDVSPAEVLELALIENIQRADLNPLEEAEAYARLIDEFGLTQEEVARRVGKDRSTVANFLRLLKLPGYLQEDLLEGRLSMGHARALLAVKDPSRQRQLRDMVLEKGLSVRQLERLVATTPETRSRAVSEDPNLRALSEELSHILGSRVRIISGRKKGRLLIEFSSPDEFERIVARLRGLKGEDSWESI</sequence>
<evidence type="ECO:0000256" key="3">
    <source>
        <dbReference type="ARBA" id="ARBA00023125"/>
    </source>
</evidence>
<accession>A0A6G7PW97</accession>
<dbReference type="InterPro" id="IPR041468">
    <property type="entry name" value="HTH_ParB/Spo0J"/>
</dbReference>